<dbReference type="EMBL" id="JAAWWB010000033">
    <property type="protein sequence ID" value="KAG6742680.1"/>
    <property type="molecule type" value="Genomic_DNA"/>
</dbReference>
<dbReference type="GO" id="GO:0005634">
    <property type="term" value="C:nucleus"/>
    <property type="evidence" value="ECO:0007669"/>
    <property type="project" value="UniProtKB-SubCell"/>
</dbReference>
<evidence type="ECO:0000313" key="2">
    <source>
        <dbReference type="EMBL" id="KAG6742680.1"/>
    </source>
</evidence>
<reference evidence="2" key="1">
    <citation type="journal article" date="2020" name="bioRxiv">
        <title>Hybrid origin of Populus tomentosa Carr. identified through genome sequencing and phylogenomic analysis.</title>
        <authorList>
            <person name="An X."/>
            <person name="Gao K."/>
            <person name="Chen Z."/>
            <person name="Li J."/>
            <person name="Yang X."/>
            <person name="Yang X."/>
            <person name="Zhou J."/>
            <person name="Guo T."/>
            <person name="Zhao T."/>
            <person name="Huang S."/>
            <person name="Miao D."/>
            <person name="Khan W.U."/>
            <person name="Rao P."/>
            <person name="Ye M."/>
            <person name="Lei B."/>
            <person name="Liao W."/>
            <person name="Wang J."/>
            <person name="Ji L."/>
            <person name="Li Y."/>
            <person name="Guo B."/>
            <person name="Mustafa N.S."/>
            <person name="Li S."/>
            <person name="Yun Q."/>
            <person name="Keller S.R."/>
            <person name="Mao J."/>
            <person name="Zhang R."/>
            <person name="Strauss S.H."/>
        </authorList>
    </citation>
    <scope>NUCLEOTIDE SEQUENCE</scope>
    <source>
        <strain evidence="2">GM15</strain>
        <tissue evidence="2">Leaf</tissue>
    </source>
</reference>
<dbReference type="Proteomes" id="UP000886885">
    <property type="component" value="Chromosome 17A"/>
</dbReference>
<dbReference type="Pfam" id="PF02671">
    <property type="entry name" value="PAH"/>
    <property type="match status" value="1"/>
</dbReference>
<dbReference type="AlphaFoldDB" id="A0A8X7Y392"/>
<dbReference type="PROSITE" id="PS51477">
    <property type="entry name" value="PAH"/>
    <property type="match status" value="1"/>
</dbReference>
<sequence>MEAETSTMRHLITERFENHEYVYEDFHSEFDLYKEGHKSRHDFYCDMATLFHGHQDLMAALKTLLTGSTEN</sequence>
<proteinExistence type="predicted"/>
<evidence type="ECO:0000313" key="3">
    <source>
        <dbReference type="Proteomes" id="UP000886885"/>
    </source>
</evidence>
<dbReference type="InterPro" id="IPR003822">
    <property type="entry name" value="PAH"/>
</dbReference>
<dbReference type="GO" id="GO:0006355">
    <property type="term" value="P:regulation of DNA-templated transcription"/>
    <property type="evidence" value="ECO:0007669"/>
    <property type="project" value="InterPro"/>
</dbReference>
<keyword evidence="3" id="KW-1185">Reference proteome</keyword>
<name>A0A8X7Y392_POPTO</name>
<protein>
    <submittedName>
        <fullName evidence="2">Uncharacterized protein</fullName>
    </submittedName>
</protein>
<comment type="subcellular location">
    <subcellularLocation>
        <location evidence="1">Nucleus</location>
    </subcellularLocation>
</comment>
<gene>
    <name evidence="2" type="ORF">POTOM_053602</name>
</gene>
<dbReference type="OrthoDB" id="812970at2759"/>
<accession>A0A8X7Y392</accession>
<comment type="caution">
    <text evidence="2">The sequence shown here is derived from an EMBL/GenBank/DDBJ whole genome shotgun (WGS) entry which is preliminary data.</text>
</comment>
<evidence type="ECO:0000256" key="1">
    <source>
        <dbReference type="PROSITE-ProRule" id="PRU00810"/>
    </source>
</evidence>
<organism evidence="2 3">
    <name type="scientific">Populus tomentosa</name>
    <name type="common">Chinese white poplar</name>
    <dbReference type="NCBI Taxonomy" id="118781"/>
    <lineage>
        <taxon>Eukaryota</taxon>
        <taxon>Viridiplantae</taxon>
        <taxon>Streptophyta</taxon>
        <taxon>Embryophyta</taxon>
        <taxon>Tracheophyta</taxon>
        <taxon>Spermatophyta</taxon>
        <taxon>Magnoliopsida</taxon>
        <taxon>eudicotyledons</taxon>
        <taxon>Gunneridae</taxon>
        <taxon>Pentapetalae</taxon>
        <taxon>rosids</taxon>
        <taxon>fabids</taxon>
        <taxon>Malpighiales</taxon>
        <taxon>Salicaceae</taxon>
        <taxon>Saliceae</taxon>
        <taxon>Populus</taxon>
    </lineage>
</organism>
<keyword evidence="1" id="KW-0539">Nucleus</keyword>